<dbReference type="EMBL" id="GFPF01001588">
    <property type="protein sequence ID" value="MAA12734.1"/>
    <property type="molecule type" value="Transcribed_RNA"/>
</dbReference>
<name>A0A224YFJ9_9ACAR</name>
<keyword evidence="1" id="KW-0472">Membrane</keyword>
<accession>A0A224YFJ9</accession>
<sequence length="99" mass="11663">MHGYSCKKKYIYGSFALVVPSLMQNAAEWPSFFLIIFFFFPSFLFLAVFIFVFFFFSALSLPRYFYLPLFAIFHSISLFLSIYVSFFLSCRFAAISWAN</sequence>
<feature type="transmembrane region" description="Helical" evidence="1">
    <location>
        <begin position="65"/>
        <end position="88"/>
    </location>
</feature>
<evidence type="ECO:0000256" key="1">
    <source>
        <dbReference type="SAM" id="Phobius"/>
    </source>
</evidence>
<dbReference type="AlphaFoldDB" id="A0A224YFJ9"/>
<organism evidence="2">
    <name type="scientific">Rhipicephalus zambeziensis</name>
    <dbReference type="NCBI Taxonomy" id="60191"/>
    <lineage>
        <taxon>Eukaryota</taxon>
        <taxon>Metazoa</taxon>
        <taxon>Ecdysozoa</taxon>
        <taxon>Arthropoda</taxon>
        <taxon>Chelicerata</taxon>
        <taxon>Arachnida</taxon>
        <taxon>Acari</taxon>
        <taxon>Parasitiformes</taxon>
        <taxon>Ixodida</taxon>
        <taxon>Ixodoidea</taxon>
        <taxon>Ixodidae</taxon>
        <taxon>Rhipicephalinae</taxon>
        <taxon>Rhipicephalus</taxon>
        <taxon>Rhipicephalus</taxon>
    </lineage>
</organism>
<keyword evidence="1" id="KW-1133">Transmembrane helix</keyword>
<protein>
    <submittedName>
        <fullName evidence="2">Uncharacterized protein</fullName>
    </submittedName>
</protein>
<evidence type="ECO:0000313" key="2">
    <source>
        <dbReference type="EMBL" id="MAA12734.1"/>
    </source>
</evidence>
<feature type="transmembrane region" description="Helical" evidence="1">
    <location>
        <begin position="32"/>
        <end position="59"/>
    </location>
</feature>
<keyword evidence="1" id="KW-0812">Transmembrane</keyword>
<proteinExistence type="predicted"/>
<reference evidence="2" key="1">
    <citation type="journal article" date="2017" name="Parasit. Vectors">
        <title>Sialotranscriptomics of Rhipicephalus zambeziensis reveals intricate expression profiles of secretory proteins and suggests tight temporal transcriptional regulation during blood-feeding.</title>
        <authorList>
            <person name="de Castro M.H."/>
            <person name="de Klerk D."/>
            <person name="Pienaar R."/>
            <person name="Rees D.J.G."/>
            <person name="Mans B.J."/>
        </authorList>
    </citation>
    <scope>NUCLEOTIDE SEQUENCE</scope>
    <source>
        <tissue evidence="2">Salivary glands</tissue>
    </source>
</reference>